<accession>A0A812PCT1</accession>
<dbReference type="GO" id="GO:0061630">
    <property type="term" value="F:ubiquitin protein ligase activity"/>
    <property type="evidence" value="ECO:0007669"/>
    <property type="project" value="UniProtKB-EC"/>
</dbReference>
<evidence type="ECO:0000256" key="5">
    <source>
        <dbReference type="ARBA" id="ARBA00022737"/>
    </source>
</evidence>
<keyword evidence="4" id="KW-0479">Metal-binding</keyword>
<evidence type="ECO:0000256" key="8">
    <source>
        <dbReference type="ARBA" id="ARBA00022833"/>
    </source>
</evidence>
<evidence type="ECO:0000313" key="13">
    <source>
        <dbReference type="EMBL" id="CAE7354921.1"/>
    </source>
</evidence>
<reference evidence="13" key="1">
    <citation type="submission" date="2021-02" db="EMBL/GenBank/DDBJ databases">
        <authorList>
            <person name="Dougan E. K."/>
            <person name="Rhodes N."/>
            <person name="Thang M."/>
            <person name="Chan C."/>
        </authorList>
    </citation>
    <scope>NUCLEOTIDE SEQUENCE</scope>
</reference>
<dbReference type="Pfam" id="PF19422">
    <property type="entry name" value="Ariadne"/>
    <property type="match status" value="1"/>
</dbReference>
<dbReference type="SMART" id="SM00184">
    <property type="entry name" value="RING"/>
    <property type="match status" value="2"/>
</dbReference>
<evidence type="ECO:0000256" key="9">
    <source>
        <dbReference type="PROSITE-ProRule" id="PRU00175"/>
    </source>
</evidence>
<evidence type="ECO:0000256" key="3">
    <source>
        <dbReference type="ARBA" id="ARBA00022679"/>
    </source>
</evidence>
<dbReference type="SUPFAM" id="SSF57850">
    <property type="entry name" value="RING/U-box"/>
    <property type="match status" value="3"/>
</dbReference>
<evidence type="ECO:0000259" key="11">
    <source>
        <dbReference type="PROSITE" id="PS50089"/>
    </source>
</evidence>
<name>A0A812PCT1_9DINO</name>
<dbReference type="OrthoDB" id="10009520at2759"/>
<dbReference type="Proteomes" id="UP000601435">
    <property type="component" value="Unassembled WGS sequence"/>
</dbReference>
<keyword evidence="7" id="KW-0833">Ubl conjugation pathway</keyword>
<dbReference type="InterPro" id="IPR018957">
    <property type="entry name" value="Znf_C3HC4_RING-type"/>
</dbReference>
<dbReference type="PROSITE" id="PS50089">
    <property type="entry name" value="ZF_RING_2"/>
    <property type="match status" value="1"/>
</dbReference>
<evidence type="ECO:0000313" key="14">
    <source>
        <dbReference type="Proteomes" id="UP000601435"/>
    </source>
</evidence>
<evidence type="ECO:0000256" key="1">
    <source>
        <dbReference type="ARBA" id="ARBA00001798"/>
    </source>
</evidence>
<evidence type="ECO:0000256" key="6">
    <source>
        <dbReference type="ARBA" id="ARBA00022771"/>
    </source>
</evidence>
<dbReference type="FunFam" id="1.20.120.1750:FF:000002">
    <property type="entry name" value="RBR-type E3 ubiquitin transferase"/>
    <property type="match status" value="1"/>
</dbReference>
<dbReference type="Pfam" id="PF00097">
    <property type="entry name" value="zf-C3HC4"/>
    <property type="match status" value="1"/>
</dbReference>
<comment type="caution">
    <text evidence="13">The sequence shown here is derived from an EMBL/GenBank/DDBJ whole genome shotgun (WGS) entry which is preliminary data.</text>
</comment>
<evidence type="ECO:0000256" key="2">
    <source>
        <dbReference type="ARBA" id="ARBA00012251"/>
    </source>
</evidence>
<protein>
    <recommendedName>
        <fullName evidence="2">RBR-type E3 ubiquitin transferase</fullName>
        <ecNumber evidence="2">2.3.2.31</ecNumber>
    </recommendedName>
</protein>
<dbReference type="EC" id="2.3.2.31" evidence="2"/>
<dbReference type="AlphaFoldDB" id="A0A812PCT1"/>
<keyword evidence="3" id="KW-0808">Transferase</keyword>
<feature type="domain" description="RING-type" evidence="11">
    <location>
        <begin position="106"/>
        <end position="153"/>
    </location>
</feature>
<evidence type="ECO:0000259" key="12">
    <source>
        <dbReference type="PROSITE" id="PS51873"/>
    </source>
</evidence>
<evidence type="ECO:0000256" key="7">
    <source>
        <dbReference type="ARBA" id="ARBA00022786"/>
    </source>
</evidence>
<comment type="catalytic activity">
    <reaction evidence="1">
        <text>[E2 ubiquitin-conjugating enzyme]-S-ubiquitinyl-L-cysteine + [acceptor protein]-L-lysine = [E2 ubiquitin-conjugating enzyme]-L-cysteine + [acceptor protein]-N(6)-ubiquitinyl-L-lysine.</text>
        <dbReference type="EC" id="2.3.2.31"/>
    </reaction>
</comment>
<evidence type="ECO:0000256" key="4">
    <source>
        <dbReference type="ARBA" id="ARBA00022723"/>
    </source>
</evidence>
<dbReference type="SMART" id="SM00647">
    <property type="entry name" value="IBR"/>
    <property type="match status" value="2"/>
</dbReference>
<sequence>MEIQSINDEEDDQMHIEPPEVRKAPYTIMNRGEIELRQKSVITEASELLQVSTEDGFVLLREYRWDLLRLQEAWFDNDQKVRNRCGLSTSCPSPAPSSVKSGPKTCSICMSAIDDLIALDCAHGFCAECWRGYLQTQVDDGKSAVQTRCPQHKCNRIVPTSFFGRFCDEERQKKYQEWCLRTYVDENAAVKWCTNPVGCQYACEYPGVEIVDVQCNCSFIWCWGCGEEAHKPASCQTVNQWNVKNSAESENISWIRAHTKKCPKCHKPIEKNQGCNHMVCSKAGGCGHEFCWLCLGDWSTHGTSTGGYYQCNIYDKQSKEGKHADEERSRLKAKHALDKYMFYFERFMDHDRGMKLTVTEEQDIEGKVQKLHDDHGFEIIELQFLYDALRQVRACRRVLKWTYVYGYYLDDSSEKNLFEFLQKDLEKNTDCLHEMLEKDFDRMFFNPSEGQPLSQADVHQNFKVFRSHATNYTNVTQKFMDKVLKDLGSDSGLGQKNLGQSSSS</sequence>
<dbReference type="GO" id="GO:0016567">
    <property type="term" value="P:protein ubiquitination"/>
    <property type="evidence" value="ECO:0007669"/>
    <property type="project" value="InterPro"/>
</dbReference>
<dbReference type="InterPro" id="IPR013083">
    <property type="entry name" value="Znf_RING/FYVE/PHD"/>
</dbReference>
<feature type="region of interest" description="Disordered" evidence="10">
    <location>
        <begin position="1"/>
        <end position="21"/>
    </location>
</feature>
<dbReference type="InterPro" id="IPR017907">
    <property type="entry name" value="Znf_RING_CS"/>
</dbReference>
<dbReference type="Gene3D" id="1.20.120.1750">
    <property type="match status" value="1"/>
</dbReference>
<dbReference type="InterPro" id="IPR001841">
    <property type="entry name" value="Znf_RING"/>
</dbReference>
<dbReference type="GO" id="GO:0008270">
    <property type="term" value="F:zinc ion binding"/>
    <property type="evidence" value="ECO:0007669"/>
    <property type="project" value="UniProtKB-KW"/>
</dbReference>
<proteinExistence type="predicted"/>
<keyword evidence="14" id="KW-1185">Reference proteome</keyword>
<evidence type="ECO:0000256" key="10">
    <source>
        <dbReference type="SAM" id="MobiDB-lite"/>
    </source>
</evidence>
<keyword evidence="5" id="KW-0677">Repeat</keyword>
<dbReference type="Gene3D" id="3.30.40.10">
    <property type="entry name" value="Zinc/RING finger domain, C3HC4 (zinc finger)"/>
    <property type="match status" value="1"/>
</dbReference>
<dbReference type="Pfam" id="PF22191">
    <property type="entry name" value="IBR_1"/>
    <property type="match status" value="1"/>
</dbReference>
<dbReference type="PANTHER" id="PTHR11685">
    <property type="entry name" value="RBR FAMILY RING FINGER AND IBR DOMAIN-CONTAINING"/>
    <property type="match status" value="1"/>
</dbReference>
<keyword evidence="8" id="KW-0862">Zinc</keyword>
<gene>
    <name evidence="13" type="primary">ARI5</name>
    <name evidence="13" type="ORF">SNEC2469_LOCUS9268</name>
</gene>
<feature type="domain" description="RING-type" evidence="12">
    <location>
        <begin position="102"/>
        <end position="315"/>
    </location>
</feature>
<dbReference type="PROSITE" id="PS51873">
    <property type="entry name" value="TRIAD"/>
    <property type="match status" value="1"/>
</dbReference>
<dbReference type="InterPro" id="IPR045840">
    <property type="entry name" value="Ariadne"/>
</dbReference>
<keyword evidence="6 9" id="KW-0863">Zinc-finger</keyword>
<dbReference type="EMBL" id="CAJNJA010015019">
    <property type="protein sequence ID" value="CAE7354921.1"/>
    <property type="molecule type" value="Genomic_DNA"/>
</dbReference>
<organism evidence="13 14">
    <name type="scientific">Symbiodinium necroappetens</name>
    <dbReference type="NCBI Taxonomy" id="1628268"/>
    <lineage>
        <taxon>Eukaryota</taxon>
        <taxon>Sar</taxon>
        <taxon>Alveolata</taxon>
        <taxon>Dinophyceae</taxon>
        <taxon>Suessiales</taxon>
        <taxon>Symbiodiniaceae</taxon>
        <taxon>Symbiodinium</taxon>
    </lineage>
</organism>
<dbReference type="CDD" id="cd22583">
    <property type="entry name" value="Rcat_RBR_ARI7-like"/>
    <property type="match status" value="1"/>
</dbReference>
<dbReference type="CDD" id="cd20346">
    <property type="entry name" value="BRcat_RBR_ANKIB1"/>
    <property type="match status" value="1"/>
</dbReference>
<dbReference type="InterPro" id="IPR002867">
    <property type="entry name" value="IBR_dom"/>
</dbReference>
<dbReference type="FunFam" id="3.30.40.10:FF:000019">
    <property type="entry name" value="RBR-type E3 ubiquitin transferase"/>
    <property type="match status" value="1"/>
</dbReference>
<dbReference type="Pfam" id="PF01485">
    <property type="entry name" value="IBR"/>
    <property type="match status" value="1"/>
</dbReference>
<dbReference type="PROSITE" id="PS00518">
    <property type="entry name" value="ZF_RING_1"/>
    <property type="match status" value="1"/>
</dbReference>
<dbReference type="InterPro" id="IPR031127">
    <property type="entry name" value="E3_UB_ligase_RBR"/>
</dbReference>
<dbReference type="InterPro" id="IPR044066">
    <property type="entry name" value="TRIAD_supradom"/>
</dbReference>